<protein>
    <recommendedName>
        <fullName evidence="3">Aspartic peptidase DDI1-type domain-containing protein</fullName>
    </recommendedName>
</protein>
<dbReference type="Proteomes" id="UP001558713">
    <property type="component" value="Unassembled WGS sequence"/>
</dbReference>
<name>A0ABD1BQH2_CARAN</name>
<comment type="caution">
    <text evidence="1">The sequence shown here is derived from an EMBL/GenBank/DDBJ whole genome shotgun (WGS) entry which is preliminary data.</text>
</comment>
<dbReference type="InterPro" id="IPR021109">
    <property type="entry name" value="Peptidase_aspartic_dom_sf"/>
</dbReference>
<evidence type="ECO:0008006" key="3">
    <source>
        <dbReference type="Google" id="ProtNLM"/>
    </source>
</evidence>
<reference evidence="1 2" key="1">
    <citation type="submission" date="2024-04" db="EMBL/GenBank/DDBJ databases">
        <title>Genome assembly C_amara_ONT_v2.</title>
        <authorList>
            <person name="Yant L."/>
            <person name="Moore C."/>
            <person name="Slenker M."/>
        </authorList>
    </citation>
    <scope>NUCLEOTIDE SEQUENCE [LARGE SCALE GENOMIC DNA]</scope>
    <source>
        <tissue evidence="1">Leaf</tissue>
    </source>
</reference>
<dbReference type="PANTHER" id="PTHR33067:SF31">
    <property type="entry name" value="RNA-DIRECTED DNA POLYMERASE"/>
    <property type="match status" value="1"/>
</dbReference>
<gene>
    <name evidence="1" type="ORF">V5N11_015460</name>
</gene>
<evidence type="ECO:0000313" key="1">
    <source>
        <dbReference type="EMBL" id="KAL1219419.1"/>
    </source>
</evidence>
<accession>A0ABD1BQH2</accession>
<dbReference type="CDD" id="cd00303">
    <property type="entry name" value="retropepsin_like"/>
    <property type="match status" value="1"/>
</dbReference>
<keyword evidence="2" id="KW-1185">Reference proteome</keyword>
<dbReference type="Gene3D" id="2.40.70.10">
    <property type="entry name" value="Acid Proteases"/>
    <property type="match status" value="1"/>
</dbReference>
<sequence length="187" mass="20787">MASTSTPALITLSTYNPRIPYPKKPRKSKHELDEARCKVIMDRLIVELPLIDAIKTSPVIRRYVKRMVTTDLNVEQGAMMITAQVSAVIQNKIPEKLPDPGSFVLDYTVFDEKFGRSLCDLGSSVTLMPRSVASELGMTDLQLTRIILILADRSVRIPDGVLEDVPVKIGGCLIPTDFVVLTYEDEP</sequence>
<organism evidence="1 2">
    <name type="scientific">Cardamine amara subsp. amara</name>
    <dbReference type="NCBI Taxonomy" id="228776"/>
    <lineage>
        <taxon>Eukaryota</taxon>
        <taxon>Viridiplantae</taxon>
        <taxon>Streptophyta</taxon>
        <taxon>Embryophyta</taxon>
        <taxon>Tracheophyta</taxon>
        <taxon>Spermatophyta</taxon>
        <taxon>Magnoliopsida</taxon>
        <taxon>eudicotyledons</taxon>
        <taxon>Gunneridae</taxon>
        <taxon>Pentapetalae</taxon>
        <taxon>rosids</taxon>
        <taxon>malvids</taxon>
        <taxon>Brassicales</taxon>
        <taxon>Brassicaceae</taxon>
        <taxon>Cardamineae</taxon>
        <taxon>Cardamine</taxon>
    </lineage>
</organism>
<dbReference type="EMBL" id="JBANAX010000182">
    <property type="protein sequence ID" value="KAL1219419.1"/>
    <property type="molecule type" value="Genomic_DNA"/>
</dbReference>
<dbReference type="AlphaFoldDB" id="A0ABD1BQH2"/>
<dbReference type="PANTHER" id="PTHR33067">
    <property type="entry name" value="RNA-DIRECTED DNA POLYMERASE-RELATED"/>
    <property type="match status" value="1"/>
</dbReference>
<proteinExistence type="predicted"/>
<evidence type="ECO:0000313" key="2">
    <source>
        <dbReference type="Proteomes" id="UP001558713"/>
    </source>
</evidence>